<organism evidence="2">
    <name type="scientific">marine sediment metagenome</name>
    <dbReference type="NCBI Taxonomy" id="412755"/>
    <lineage>
        <taxon>unclassified sequences</taxon>
        <taxon>metagenomes</taxon>
        <taxon>ecological metagenomes</taxon>
    </lineage>
</organism>
<comment type="caution">
    <text evidence="2">The sequence shown here is derived from an EMBL/GenBank/DDBJ whole genome shotgun (WGS) entry which is preliminary data.</text>
</comment>
<dbReference type="EMBL" id="BARS01007459">
    <property type="protein sequence ID" value="GAF83354.1"/>
    <property type="molecule type" value="Genomic_DNA"/>
</dbReference>
<accession>X0SQJ8</accession>
<dbReference type="SUPFAM" id="SSF52218">
    <property type="entry name" value="Flavoproteins"/>
    <property type="match status" value="1"/>
</dbReference>
<name>X0SQJ8_9ZZZZ</name>
<dbReference type="GO" id="GO:0010181">
    <property type="term" value="F:FMN binding"/>
    <property type="evidence" value="ECO:0007669"/>
    <property type="project" value="InterPro"/>
</dbReference>
<dbReference type="PANTHER" id="PTHR38030">
    <property type="entry name" value="PROTOPORPHYRINOGEN IX DEHYDROGENASE [MENAQUINONE]"/>
    <property type="match status" value="1"/>
</dbReference>
<dbReference type="PROSITE" id="PS50902">
    <property type="entry name" value="FLAVODOXIN_LIKE"/>
    <property type="match status" value="1"/>
</dbReference>
<feature type="domain" description="Flavodoxin-like" evidence="1">
    <location>
        <begin position="3"/>
        <end position="145"/>
    </location>
</feature>
<dbReference type="InterPro" id="IPR029039">
    <property type="entry name" value="Flavoprotein-like_sf"/>
</dbReference>
<dbReference type="Gene3D" id="3.40.50.360">
    <property type="match status" value="1"/>
</dbReference>
<gene>
    <name evidence="2" type="ORF">S01H1_14353</name>
</gene>
<evidence type="ECO:0000313" key="2">
    <source>
        <dbReference type="EMBL" id="GAF83354.1"/>
    </source>
</evidence>
<dbReference type="GO" id="GO:0006783">
    <property type="term" value="P:heme biosynthetic process"/>
    <property type="evidence" value="ECO:0007669"/>
    <property type="project" value="TreeGrafter"/>
</dbReference>
<evidence type="ECO:0000259" key="1">
    <source>
        <dbReference type="PROSITE" id="PS50902"/>
    </source>
</evidence>
<proteinExistence type="predicted"/>
<sequence>MKTLIVYDSVHGNTEKIARAIGDAIAGDVKVLRAGEVSSSELETFDLLIVGSPTHGGRPTQAIQDFLKKAPVTALKGTSVAAFDTRLLTKLVRIFGYAAGRIAGSLKRKGGNLLVSPEGFFVKGTEGPLKEGEVERAAGWAEEIAKSIK</sequence>
<dbReference type="InterPro" id="IPR052200">
    <property type="entry name" value="Protoporphyrinogen_IX_DH"/>
</dbReference>
<dbReference type="AlphaFoldDB" id="X0SQJ8"/>
<reference evidence="2" key="1">
    <citation type="journal article" date="2014" name="Front. Microbiol.">
        <title>High frequency of phylogenetically diverse reductive dehalogenase-homologous genes in deep subseafloor sedimentary metagenomes.</title>
        <authorList>
            <person name="Kawai M."/>
            <person name="Futagami T."/>
            <person name="Toyoda A."/>
            <person name="Takaki Y."/>
            <person name="Nishi S."/>
            <person name="Hori S."/>
            <person name="Arai W."/>
            <person name="Tsubouchi T."/>
            <person name="Morono Y."/>
            <person name="Uchiyama I."/>
            <person name="Ito T."/>
            <person name="Fujiyama A."/>
            <person name="Inagaki F."/>
            <person name="Takami H."/>
        </authorList>
    </citation>
    <scope>NUCLEOTIDE SEQUENCE</scope>
    <source>
        <strain evidence="2">Expedition CK06-06</strain>
    </source>
</reference>
<dbReference type="PANTHER" id="PTHR38030:SF2">
    <property type="entry name" value="PROTOPORPHYRINOGEN IX DEHYDROGENASE [QUINONE]"/>
    <property type="match status" value="1"/>
</dbReference>
<dbReference type="InterPro" id="IPR008254">
    <property type="entry name" value="Flavodoxin/NO_synth"/>
</dbReference>
<protein>
    <recommendedName>
        <fullName evidence="1">Flavodoxin-like domain-containing protein</fullName>
    </recommendedName>
</protein>
<dbReference type="GO" id="GO:0070819">
    <property type="term" value="F:menaquinone-dependent protoporphyrinogen oxidase activity"/>
    <property type="evidence" value="ECO:0007669"/>
    <property type="project" value="TreeGrafter"/>
</dbReference>
<dbReference type="InterPro" id="IPR026816">
    <property type="entry name" value="Flavodoxin_dom"/>
</dbReference>
<dbReference type="Pfam" id="PF12724">
    <property type="entry name" value="Flavodoxin_5"/>
    <property type="match status" value="1"/>
</dbReference>